<feature type="domain" description="Erythromycin biosynthesis protein CIII-like C-terminal" evidence="5">
    <location>
        <begin position="280"/>
        <end position="423"/>
    </location>
</feature>
<dbReference type="InterPro" id="IPR048284">
    <property type="entry name" value="EryCIII-like_N"/>
</dbReference>
<dbReference type="InterPro" id="IPR010610">
    <property type="entry name" value="EryCIII-like_C"/>
</dbReference>
<dbReference type="STRING" id="287986.DV20_11420"/>
<keyword evidence="3" id="KW-0808">Transferase</keyword>
<dbReference type="InterPro" id="IPR002213">
    <property type="entry name" value="UDP_glucos_trans"/>
</dbReference>
<reference evidence="7 8" key="1">
    <citation type="submission" date="2014-05" db="EMBL/GenBank/DDBJ databases">
        <title>Draft genome sequence of Amycolatopsis rifamycinica DSM 46095.</title>
        <authorList>
            <person name="Lal R."/>
            <person name="Saxena A."/>
            <person name="Kumari R."/>
            <person name="Mukherjee U."/>
            <person name="Singh P."/>
            <person name="Sangwan N."/>
            <person name="Mahato N.K."/>
        </authorList>
    </citation>
    <scope>NUCLEOTIDE SEQUENCE [LARGE SCALE GENOMIC DNA]</scope>
    <source>
        <strain evidence="7 8">DSM 46095</strain>
    </source>
</reference>
<dbReference type="AlphaFoldDB" id="A0A066U4G2"/>
<dbReference type="PANTHER" id="PTHR48050">
    <property type="entry name" value="STEROL 3-BETA-GLUCOSYLTRANSFERASE"/>
    <property type="match status" value="1"/>
</dbReference>
<dbReference type="eggNOG" id="COG1819">
    <property type="taxonomic scope" value="Bacteria"/>
</dbReference>
<dbReference type="Gene3D" id="3.40.50.2000">
    <property type="entry name" value="Glycogen Phosphorylase B"/>
    <property type="match status" value="2"/>
</dbReference>
<evidence type="ECO:0000259" key="6">
    <source>
        <dbReference type="Pfam" id="PF21036"/>
    </source>
</evidence>
<keyword evidence="4" id="KW-0045">Antibiotic biosynthesis</keyword>
<dbReference type="SUPFAM" id="SSF53756">
    <property type="entry name" value="UDP-Glycosyltransferase/glycogen phosphorylase"/>
    <property type="match status" value="1"/>
</dbReference>
<dbReference type="Pfam" id="PF06722">
    <property type="entry name" value="EryCIII-like_C"/>
    <property type="match status" value="1"/>
</dbReference>
<evidence type="ECO:0000313" key="8">
    <source>
        <dbReference type="Proteomes" id="UP000027345"/>
    </source>
</evidence>
<name>A0A066U4G2_9PSEU</name>
<comment type="similarity">
    <text evidence="1">Belongs to the glycosyltransferase 28 family.</text>
</comment>
<dbReference type="NCBIfam" id="TIGR04516">
    <property type="entry name" value="glycosyl_450act"/>
    <property type="match status" value="1"/>
</dbReference>
<dbReference type="FunFam" id="3.40.50.2000:FF:000072">
    <property type="entry name" value="Glycosyl transferase"/>
    <property type="match status" value="1"/>
</dbReference>
<dbReference type="CDD" id="cd03784">
    <property type="entry name" value="GT1_Gtf-like"/>
    <property type="match status" value="1"/>
</dbReference>
<protein>
    <submittedName>
        <fullName evidence="7">Uncharacterized protein</fullName>
    </submittedName>
</protein>
<evidence type="ECO:0000256" key="1">
    <source>
        <dbReference type="ARBA" id="ARBA00006962"/>
    </source>
</evidence>
<dbReference type="EMBL" id="JMQI01000024">
    <property type="protein sequence ID" value="KDN21990.1"/>
    <property type="molecule type" value="Genomic_DNA"/>
</dbReference>
<dbReference type="PANTHER" id="PTHR48050:SF13">
    <property type="entry name" value="STEROL 3-BETA-GLUCOSYLTRANSFERASE UGT80A2"/>
    <property type="match status" value="1"/>
</dbReference>
<keyword evidence="2" id="KW-0328">Glycosyltransferase</keyword>
<dbReference type="GO" id="GO:0008194">
    <property type="term" value="F:UDP-glycosyltransferase activity"/>
    <property type="evidence" value="ECO:0007669"/>
    <property type="project" value="InterPro"/>
</dbReference>
<keyword evidence="8" id="KW-1185">Reference proteome</keyword>
<evidence type="ECO:0000313" key="7">
    <source>
        <dbReference type="EMBL" id="KDN21990.1"/>
    </source>
</evidence>
<dbReference type="GO" id="GO:0016758">
    <property type="term" value="F:hexosyltransferase activity"/>
    <property type="evidence" value="ECO:0007669"/>
    <property type="project" value="UniProtKB-ARBA"/>
</dbReference>
<dbReference type="Pfam" id="PF21036">
    <property type="entry name" value="EryCIII-like_N"/>
    <property type="match status" value="1"/>
</dbReference>
<organism evidence="7 8">
    <name type="scientific">Amycolatopsis rifamycinica</name>
    <dbReference type="NCBI Taxonomy" id="287986"/>
    <lineage>
        <taxon>Bacteria</taxon>
        <taxon>Bacillati</taxon>
        <taxon>Actinomycetota</taxon>
        <taxon>Actinomycetes</taxon>
        <taxon>Pseudonocardiales</taxon>
        <taxon>Pseudonocardiaceae</taxon>
        <taxon>Amycolatopsis</taxon>
    </lineage>
</organism>
<proteinExistence type="inferred from homology"/>
<evidence type="ECO:0000256" key="2">
    <source>
        <dbReference type="ARBA" id="ARBA00022676"/>
    </source>
</evidence>
<sequence length="429" mass="46737">MRVLFTCYAEKTHFLGMVPLAWALRAAGHEVRVASQPKLTDVITQAGLTAVPVGTDHTLWSSASRFLTKRFAELNPEVHERIRRGVFPPFDMPDDPGEVTWEYLATADRDIVKAARNTNSSMIDELVDFAKYWQPDLILWEQATFAGPIAAKACEAAHGRFLWGLDFYGRWRTRYLRERAARPDGGGRDALGAWLGAEAEKAGAGFSEDMTTGQFTVEQLPVSQRVPTGLHSVSVRYLPYGGPAVVPSWLWEPPARRRVAITLGLTSSESFGGYMVDVQSILDSLADLDVEVVATVAEKEQEKLARVPDNARVVPYAPLHALAPTCSVIVHHAGAGTMATATASGVPQLILPDQQDGWYTARRIAELGGGLVIQPAEATGPAVREAVAALLSEPSYRDGIERLRAEMLATPTPAEIVGELAELTEKYHG</sequence>
<evidence type="ECO:0000259" key="5">
    <source>
        <dbReference type="Pfam" id="PF06722"/>
    </source>
</evidence>
<evidence type="ECO:0000256" key="4">
    <source>
        <dbReference type="ARBA" id="ARBA00023194"/>
    </source>
</evidence>
<dbReference type="RefSeq" id="WP_043779154.1">
    <property type="nucleotide sequence ID" value="NZ_JMQI01000024.1"/>
</dbReference>
<accession>A0A066U4G2</accession>
<dbReference type="GO" id="GO:0017000">
    <property type="term" value="P:antibiotic biosynthetic process"/>
    <property type="evidence" value="ECO:0007669"/>
    <property type="project" value="UniProtKB-KW"/>
</dbReference>
<evidence type="ECO:0000256" key="3">
    <source>
        <dbReference type="ARBA" id="ARBA00022679"/>
    </source>
</evidence>
<dbReference type="InterPro" id="IPR050426">
    <property type="entry name" value="Glycosyltransferase_28"/>
</dbReference>
<dbReference type="InterPro" id="IPR030953">
    <property type="entry name" value="Glycosyl_450act"/>
</dbReference>
<gene>
    <name evidence="7" type="ORF">DV20_11420</name>
</gene>
<comment type="caution">
    <text evidence="7">The sequence shown here is derived from an EMBL/GenBank/DDBJ whole genome shotgun (WGS) entry which is preliminary data.</text>
</comment>
<dbReference type="Proteomes" id="UP000027345">
    <property type="component" value="Unassembled WGS sequence"/>
</dbReference>
<feature type="domain" description="Erythromycin biosynthesis protein CIII-like N-terminal" evidence="6">
    <location>
        <begin position="22"/>
        <end position="264"/>
    </location>
</feature>
<dbReference type="OrthoDB" id="5488434at2"/>